<reference evidence="1 2" key="1">
    <citation type="submission" date="2019-03" db="EMBL/GenBank/DDBJ databases">
        <title>Nitrincola sp. nov. isolated from an Indian soda lake.</title>
        <authorList>
            <person name="Joshi A."/>
            <person name="Thite S.V."/>
            <person name="Joseph N."/>
            <person name="Dhotre D."/>
            <person name="Moorthy M."/>
            <person name="Shouche Y.S."/>
        </authorList>
    </citation>
    <scope>NUCLEOTIDE SEQUENCE [LARGE SCALE GENOMIC DNA]</scope>
    <source>
        <strain evidence="1 2">MEB193</strain>
    </source>
</reference>
<sequence>MKTFIANFGKVNYLWPDCRDKSNVATLDDEDIHPFWESGDREGYIAHAIANKKSAAAFLICQT</sequence>
<dbReference type="Proteomes" id="UP000325302">
    <property type="component" value="Unassembled WGS sequence"/>
</dbReference>
<dbReference type="RefSeq" id="WP_149391917.1">
    <property type="nucleotide sequence ID" value="NZ_SMRS01000015.1"/>
</dbReference>
<protein>
    <submittedName>
        <fullName evidence="1">Uncharacterized protein</fullName>
    </submittedName>
</protein>
<keyword evidence="2" id="KW-1185">Reference proteome</keyword>
<evidence type="ECO:0000313" key="1">
    <source>
        <dbReference type="EMBL" id="KAA0873518.1"/>
    </source>
</evidence>
<name>A0A5A9W091_9GAMM</name>
<dbReference type="EMBL" id="SMRS01000015">
    <property type="protein sequence ID" value="KAA0873518.1"/>
    <property type="molecule type" value="Genomic_DNA"/>
</dbReference>
<accession>A0A5A9W091</accession>
<dbReference type="OrthoDB" id="7340968at2"/>
<evidence type="ECO:0000313" key="2">
    <source>
        <dbReference type="Proteomes" id="UP000325302"/>
    </source>
</evidence>
<comment type="caution">
    <text evidence="1">The sequence shown here is derived from an EMBL/GenBank/DDBJ whole genome shotgun (WGS) entry which is preliminary data.</text>
</comment>
<gene>
    <name evidence="1" type="ORF">E1H14_13020</name>
</gene>
<proteinExistence type="predicted"/>
<dbReference type="AlphaFoldDB" id="A0A5A9W091"/>
<organism evidence="1 2">
    <name type="scientific">Nitrincola tapanii</name>
    <dbReference type="NCBI Taxonomy" id="1708751"/>
    <lineage>
        <taxon>Bacteria</taxon>
        <taxon>Pseudomonadati</taxon>
        <taxon>Pseudomonadota</taxon>
        <taxon>Gammaproteobacteria</taxon>
        <taxon>Oceanospirillales</taxon>
        <taxon>Oceanospirillaceae</taxon>
        <taxon>Nitrincola</taxon>
    </lineage>
</organism>